<dbReference type="Proteomes" id="UP000053029">
    <property type="component" value="Unassembled WGS sequence"/>
</dbReference>
<dbReference type="RefSeq" id="XP_013287302.1">
    <property type="nucleotide sequence ID" value="XM_013431848.1"/>
</dbReference>
<name>A0A0D2HGF4_9EURO</name>
<dbReference type="PANTHER" id="PTHR47585">
    <property type="match status" value="1"/>
</dbReference>
<protein>
    <recommendedName>
        <fullName evidence="5">DUF1446-domain-containing protein</fullName>
    </recommendedName>
</protein>
<evidence type="ECO:0000259" key="1">
    <source>
        <dbReference type="Pfam" id="PF07287"/>
    </source>
</evidence>
<dbReference type="GeneID" id="25302229"/>
<proteinExistence type="predicted"/>
<dbReference type="HOGENOM" id="CLU_012617_0_0_1"/>
<feature type="domain" description="AtuA-like ferredoxin-fold" evidence="2">
    <location>
        <begin position="503"/>
        <end position="600"/>
    </location>
</feature>
<dbReference type="InterPro" id="IPR010839">
    <property type="entry name" value="AtuA_N"/>
</dbReference>
<evidence type="ECO:0000259" key="2">
    <source>
        <dbReference type="Pfam" id="PF23544"/>
    </source>
</evidence>
<feature type="domain" description="Acyclic terpene utilisation N-terminal" evidence="1">
    <location>
        <begin position="13"/>
        <end position="459"/>
    </location>
</feature>
<dbReference type="AlphaFoldDB" id="A0A0D2HGF4"/>
<dbReference type="OrthoDB" id="10265871at2759"/>
<dbReference type="VEuPathDB" id="FungiDB:Z517_02739"/>
<evidence type="ECO:0000313" key="4">
    <source>
        <dbReference type="Proteomes" id="UP000053029"/>
    </source>
</evidence>
<sequence length="616" mass="67993">MPAAHTNGYKRPIIIGNVAGGFEDAPNALYRTATEGHVDALTGDWLAELNIAWQAIVKHDNPKLGYEPGFLDQLDVAIDVIAEKKIKVITTAGALNTAECARQAKKICEKHGHKNLVVAYVEGDDISDIVTDEAKLAEFGGIRHLDHVNETLADWERKPHCGVAYFGAWGICEALRQGADIVICGRVTDASPVIGLAAWWHNWAKDDWDALAGALVAGHLIECGCYATGANFSGFKHYLTPDFVDLGFPLAEIAHDGTATITKHPGAAGFVDQFNVRAQLVYEIQGNTYLNTDVCADITNVEIRNEPGKKDRVLVSGAKGSPPPPTTKAIVAAIGGWLAEATFYMNGLDIDAKEKFMRQQLNHAFRDANFLQLSVERYGTAKRNPSKQAEGTVMVRVLAQARNKEDIDVKIFKTRVYALRMQFYPGYHMSLDFRTMSPRMFMELFPGLISVTSLPHRVVFLDPHLVIDIPHPKITQEPPLTRPSADTINPVPLEQFGPTRLAPLGAVMHGRSGDKGDNSNVGLFVRSAEEFEWLRSFMTTARFAEALGDDLTPKSRLERCEFPRIWAVHFRILDFLGGGGASTTRIDSLGKGIAEYVRSREMQIPEKFLKNPISEY</sequence>
<accession>A0A0D2HGF4</accession>
<organism evidence="3 4">
    <name type="scientific">Fonsecaea pedrosoi CBS 271.37</name>
    <dbReference type="NCBI Taxonomy" id="1442368"/>
    <lineage>
        <taxon>Eukaryota</taxon>
        <taxon>Fungi</taxon>
        <taxon>Dikarya</taxon>
        <taxon>Ascomycota</taxon>
        <taxon>Pezizomycotina</taxon>
        <taxon>Eurotiomycetes</taxon>
        <taxon>Chaetothyriomycetidae</taxon>
        <taxon>Chaetothyriales</taxon>
        <taxon>Herpotrichiellaceae</taxon>
        <taxon>Fonsecaea</taxon>
    </lineage>
</organism>
<dbReference type="Pfam" id="PF23544">
    <property type="entry name" value="AtuA_ferredoxin"/>
    <property type="match status" value="1"/>
</dbReference>
<reference evidence="3 4" key="1">
    <citation type="submission" date="2015-01" db="EMBL/GenBank/DDBJ databases">
        <title>The Genome Sequence of Fonsecaea pedrosoi CBS 271.37.</title>
        <authorList>
            <consortium name="The Broad Institute Genomics Platform"/>
            <person name="Cuomo C."/>
            <person name="de Hoog S."/>
            <person name="Gorbushina A."/>
            <person name="Stielow B."/>
            <person name="Teixiera M."/>
            <person name="Abouelleil A."/>
            <person name="Chapman S.B."/>
            <person name="Priest M."/>
            <person name="Young S.K."/>
            <person name="Wortman J."/>
            <person name="Nusbaum C."/>
            <person name="Birren B."/>
        </authorList>
    </citation>
    <scope>NUCLEOTIDE SEQUENCE [LARGE SCALE GENOMIC DNA]</scope>
    <source>
        <strain evidence="3 4">CBS 271.37</strain>
    </source>
</reference>
<evidence type="ECO:0000313" key="3">
    <source>
        <dbReference type="EMBL" id="KIW83494.1"/>
    </source>
</evidence>
<evidence type="ECO:0008006" key="5">
    <source>
        <dbReference type="Google" id="ProtNLM"/>
    </source>
</evidence>
<dbReference type="EMBL" id="KN846970">
    <property type="protein sequence ID" value="KIW83494.1"/>
    <property type="molecule type" value="Genomic_DNA"/>
</dbReference>
<dbReference type="InterPro" id="IPR056362">
    <property type="entry name" value="AtuA-like_ferredoxin_dom"/>
</dbReference>
<gene>
    <name evidence="3" type="ORF">Z517_02739</name>
</gene>
<keyword evidence="4" id="KW-1185">Reference proteome</keyword>
<dbReference type="PANTHER" id="PTHR47585:SF1">
    <property type="entry name" value="DUF1446 DOMAIN-CONTAINING PROTEIN"/>
    <property type="match status" value="1"/>
</dbReference>
<dbReference type="Pfam" id="PF07287">
    <property type="entry name" value="AtuA"/>
    <property type="match status" value="1"/>
</dbReference>